<evidence type="ECO:0000313" key="5">
    <source>
        <dbReference type="EMBL" id="CDO54303.1"/>
    </source>
</evidence>
<dbReference type="Proteomes" id="UP000242525">
    <property type="component" value="Unassembled WGS sequence"/>
</dbReference>
<evidence type="ECO:0000256" key="1">
    <source>
        <dbReference type="ARBA" id="ARBA00022443"/>
    </source>
</evidence>
<dbReference type="SMART" id="SM00326">
    <property type="entry name" value="SH3"/>
    <property type="match status" value="1"/>
</dbReference>
<feature type="compositionally biased region" description="Low complexity" evidence="3">
    <location>
        <begin position="349"/>
        <end position="360"/>
    </location>
</feature>
<feature type="region of interest" description="Disordered" evidence="3">
    <location>
        <begin position="76"/>
        <end position="171"/>
    </location>
</feature>
<dbReference type="InterPro" id="IPR052557">
    <property type="entry name" value="CAP/Cytokinesis_protein"/>
</dbReference>
<reference evidence="5" key="1">
    <citation type="submission" date="2014-03" db="EMBL/GenBank/DDBJ databases">
        <authorList>
            <person name="Casaregola S."/>
        </authorList>
    </citation>
    <scope>NUCLEOTIDE SEQUENCE [LARGE SCALE GENOMIC DNA]</scope>
    <source>
        <strain evidence="5">CLIB 918</strain>
    </source>
</reference>
<dbReference type="Pfam" id="PF01841">
    <property type="entry name" value="Transglut_core"/>
    <property type="match status" value="1"/>
</dbReference>
<feature type="compositionally biased region" description="Basic and acidic residues" evidence="3">
    <location>
        <begin position="362"/>
        <end position="371"/>
    </location>
</feature>
<dbReference type="InterPro" id="IPR001452">
    <property type="entry name" value="SH3_domain"/>
</dbReference>
<dbReference type="InterPro" id="IPR038765">
    <property type="entry name" value="Papain-like_cys_pep_sf"/>
</dbReference>
<evidence type="ECO:0000256" key="2">
    <source>
        <dbReference type="PROSITE-ProRule" id="PRU00192"/>
    </source>
</evidence>
<dbReference type="GO" id="GO:0110085">
    <property type="term" value="C:mitotic actomyosin contractile ring"/>
    <property type="evidence" value="ECO:0007669"/>
    <property type="project" value="TreeGrafter"/>
</dbReference>
<accession>A0A0J9XBT7</accession>
<comment type="caution">
    <text evidence="5">The sequence shown here is derived from an EMBL/GenBank/DDBJ whole genome shotgun (WGS) entry which is preliminary data.</text>
</comment>
<evidence type="ECO:0000313" key="6">
    <source>
        <dbReference type="Proteomes" id="UP000242525"/>
    </source>
</evidence>
<proteinExistence type="predicted"/>
<name>A0A0J9XBT7_GEOCN</name>
<dbReference type="AlphaFoldDB" id="A0A0J9XBT7"/>
<feature type="domain" description="SH3" evidence="4">
    <location>
        <begin position="13"/>
        <end position="75"/>
    </location>
</feature>
<organism evidence="5 6">
    <name type="scientific">Geotrichum candidum</name>
    <name type="common">Oospora lactis</name>
    <name type="synonym">Dipodascus geotrichum</name>
    <dbReference type="NCBI Taxonomy" id="1173061"/>
    <lineage>
        <taxon>Eukaryota</taxon>
        <taxon>Fungi</taxon>
        <taxon>Dikarya</taxon>
        <taxon>Ascomycota</taxon>
        <taxon>Saccharomycotina</taxon>
        <taxon>Dipodascomycetes</taxon>
        <taxon>Dipodascales</taxon>
        <taxon>Dipodascaceae</taxon>
        <taxon>Geotrichum</taxon>
    </lineage>
</organism>
<dbReference type="PROSITE" id="PS50002">
    <property type="entry name" value="SH3"/>
    <property type="match status" value="1"/>
</dbReference>
<dbReference type="SMART" id="SM00460">
    <property type="entry name" value="TGc"/>
    <property type="match status" value="1"/>
</dbReference>
<dbReference type="SUPFAM" id="SSF54001">
    <property type="entry name" value="Cysteine proteinases"/>
    <property type="match status" value="1"/>
</dbReference>
<evidence type="ECO:0000259" key="4">
    <source>
        <dbReference type="PROSITE" id="PS50002"/>
    </source>
</evidence>
<gene>
    <name evidence="5" type="ORF">BN980_GECA07s02518g</name>
</gene>
<dbReference type="Gene3D" id="2.30.30.40">
    <property type="entry name" value="SH3 Domains"/>
    <property type="match status" value="1"/>
</dbReference>
<dbReference type="InterPro" id="IPR036028">
    <property type="entry name" value="SH3-like_dom_sf"/>
</dbReference>
<dbReference type="Pfam" id="PF00018">
    <property type="entry name" value="SH3_1"/>
    <property type="match status" value="1"/>
</dbReference>
<dbReference type="GO" id="GO:0140278">
    <property type="term" value="P:mitotic division septum assembly"/>
    <property type="evidence" value="ECO:0007669"/>
    <property type="project" value="TreeGrafter"/>
</dbReference>
<feature type="compositionally biased region" description="Low complexity" evidence="3">
    <location>
        <begin position="242"/>
        <end position="265"/>
    </location>
</feature>
<evidence type="ECO:0000256" key="3">
    <source>
        <dbReference type="SAM" id="MobiDB-lite"/>
    </source>
</evidence>
<feature type="region of interest" description="Disordered" evidence="3">
    <location>
        <begin position="412"/>
        <end position="441"/>
    </location>
</feature>
<dbReference type="OrthoDB" id="6129702at2759"/>
<dbReference type="EMBL" id="CCBN010000007">
    <property type="protein sequence ID" value="CDO54303.1"/>
    <property type="molecule type" value="Genomic_DNA"/>
</dbReference>
<dbReference type="Pfam" id="PF24584">
    <property type="entry name" value="Ig_CYK3_C"/>
    <property type="match status" value="1"/>
</dbReference>
<keyword evidence="6" id="KW-1185">Reference proteome</keyword>
<dbReference type="InterPro" id="IPR056409">
    <property type="entry name" value="Ig_CYK3_C"/>
</dbReference>
<dbReference type="SUPFAM" id="SSF50044">
    <property type="entry name" value="SH3-domain"/>
    <property type="match status" value="1"/>
</dbReference>
<feature type="region of interest" description="Disordered" evidence="3">
    <location>
        <begin position="304"/>
        <end position="398"/>
    </location>
</feature>
<feature type="compositionally biased region" description="Polar residues" evidence="3">
    <location>
        <begin position="386"/>
        <end position="397"/>
    </location>
</feature>
<dbReference type="PANTHER" id="PTHR46333">
    <property type="entry name" value="CYTOKINESIS PROTEIN 3"/>
    <property type="match status" value="1"/>
</dbReference>
<dbReference type="Gene3D" id="3.10.620.30">
    <property type="match status" value="1"/>
</dbReference>
<dbReference type="STRING" id="1173061.A0A0J9XBT7"/>
<sequence>MSASLDALPPPAVLPCWVKAIFSWTAEDKKKDLGFIEGDLIQVLNTGDGLWWTGKLRRNNVVGTFPCNFVTYINQSDSSQPQGADQAASANTSSTSVNNFNNNNENGNYPQQSISRSSSFNSISSYQFSPAGPPPMPPQHQSFQQPNHYRDNGYSGAHPDDPYANAKYYSNNNNGMNNGSMTSFNNFASNRNSTGSAFSLASDDFLRQQGPPPVPPPHSVPLKPLGASSASPSADFSRDSNGHGSNNNNSNRSSGVGVNRSGTNSAIPRTPSPLRNAMDDVMYSLQTLELATSPGKDKHLAQFERSDSTASFRSPSIRESPAITAPAPLPPFSSRSAGRSPERDSGVMPFSSSSFGEPPFVAERRSPEREQTLPSSKATGVHRGSTRNSIIGSLSQKSVEDDKMRLNDSLILGDSSDDEYSSGDYGAKSTSKTSKNSISSDTRYSMSSLPGFSNSVAYEKPVDLPQNNMSGAKAIRKQFGVIKKFFANNIAANSVRMGTTMSAAPRHERANSAVVISNNVPEYRGRTALSSHDIYPNRTGSFADVFGENTSHEDQERWIEINRALHRTNTLTETEIEERIKRAHQQLGSALAQRVLEPVEALKQIAGNETGDGGYAKKDTLRLARYDFGEVDIEVFSASWDVFAQYRTMTDLVRGFFKRHWRDPIDQLRAAFNFCATKLKWEPLFDDDDDEDDDVRKSFTRIMQTQRASCLDVALFFQEICSALEIPCEVVPGYLKGPGEVWYDETPLKPNHYWNGVIVDGVWRMVDTSLANPSFPTHHLYAASISRQSASTTPGGASSGGLGGLLSRTTRNSLPEHFYFLTKPSEFLFTHTPTFNNLDATHVIPNLGSDILLSLPLKAPVAFQHGVSLLNFNTALARIVDGRDYLAELLVKVRNPNVYLVARVKPGNFPIGSACSTSYHSFDDDDDDEVIGGSSGMAGARSDAGSGQNALAQPFWNRKHDRLFYRIKAVLPRAYRQGALNIYVGMKPQGSGAPPRRRAGSDDLVLALSVPLTSTPDDEIYGVNPRKFDRRSLTTGERESEMDRPVQFVQRYPLRCDIYIKQPQCFNLIYGHDYMFKVQYYHTLALSNESSSAGAISRSLSGGGGGIGGGGGSSHKIKMALQTPRGRVIKMARAQDLEDTWQLQHCVLDIGVWRALVLDFPANTNWSVYAEWYCMS</sequence>
<feature type="region of interest" description="Disordered" evidence="3">
    <location>
        <begin position="204"/>
        <end position="275"/>
    </location>
</feature>
<dbReference type="PANTHER" id="PTHR46333:SF2">
    <property type="entry name" value="CYTOKINESIS PROTEIN 3"/>
    <property type="match status" value="1"/>
</dbReference>
<feature type="compositionally biased region" description="Low complexity" evidence="3">
    <location>
        <begin position="84"/>
        <end position="130"/>
    </location>
</feature>
<protein>
    <submittedName>
        <fullName evidence="5">Similar to Saccharomyces cerevisiae YDL117W CYK3 SH3-domain protein located in the mother-bud neck and the cytokinetic actin ring</fullName>
    </submittedName>
</protein>
<dbReference type="InterPro" id="IPR002931">
    <property type="entry name" value="Transglutaminase-like"/>
</dbReference>
<feature type="compositionally biased region" description="Low complexity" evidence="3">
    <location>
        <begin position="422"/>
        <end position="441"/>
    </location>
</feature>
<keyword evidence="1 2" id="KW-0728">SH3 domain</keyword>
<feature type="compositionally biased region" description="Pro residues" evidence="3">
    <location>
        <begin position="210"/>
        <end position="219"/>
    </location>
</feature>